<dbReference type="Gene3D" id="3.60.110.10">
    <property type="entry name" value="Carbon-nitrogen hydrolase"/>
    <property type="match status" value="2"/>
</dbReference>
<reference evidence="3 4" key="1">
    <citation type="journal article" date="2017" name="Antonie Van Leeuwenhoek">
        <title>Phylogenomic resolution of the bacterial genus Pantoea and its relationship with Erwinia and Tatumella.</title>
        <authorList>
            <person name="Palmer M."/>
            <person name="Steenkamp E.T."/>
            <person name="Coetzee M.P."/>
            <person name="Chan W.Y."/>
            <person name="van Zyl E."/>
            <person name="De Maayer P."/>
            <person name="Coutinho T.A."/>
            <person name="Blom J."/>
            <person name="Smits T.H."/>
            <person name="Duffy B."/>
            <person name="Venter S.N."/>
        </authorList>
    </citation>
    <scope>NUCLEOTIDE SEQUENCE [LARGE SCALE GENOMIC DNA]</scope>
    <source>
        <strain evidence="3 4">LMG 2657</strain>
    </source>
</reference>
<organism evidence="3 4">
    <name type="scientific">Pantoea cypripedii</name>
    <name type="common">Pectobacterium cypripedii</name>
    <name type="synonym">Erwinia cypripedii</name>
    <dbReference type="NCBI Taxonomy" id="55209"/>
    <lineage>
        <taxon>Bacteria</taxon>
        <taxon>Pseudomonadati</taxon>
        <taxon>Pseudomonadota</taxon>
        <taxon>Gammaproteobacteria</taxon>
        <taxon>Enterobacterales</taxon>
        <taxon>Erwiniaceae</taxon>
        <taxon>Pantoea</taxon>
    </lineage>
</organism>
<dbReference type="EMBL" id="MLJI01000002">
    <property type="protein sequence ID" value="ORM89832.1"/>
    <property type="molecule type" value="Genomic_DNA"/>
</dbReference>
<dbReference type="GO" id="GO:0016811">
    <property type="term" value="F:hydrolase activity, acting on carbon-nitrogen (but not peptide) bonds, in linear amides"/>
    <property type="evidence" value="ECO:0007669"/>
    <property type="project" value="TreeGrafter"/>
</dbReference>
<feature type="domain" description="CN hydrolase" evidence="2">
    <location>
        <begin position="288"/>
        <end position="534"/>
    </location>
</feature>
<dbReference type="AlphaFoldDB" id="A0A1X1ELX1"/>
<comment type="caution">
    <text evidence="3">The sequence shown here is derived from an EMBL/GenBank/DDBJ whole genome shotgun (WGS) entry which is preliminary data.</text>
</comment>
<feature type="domain" description="CN hydrolase" evidence="2">
    <location>
        <begin position="6"/>
        <end position="242"/>
    </location>
</feature>
<dbReference type="InterPro" id="IPR036526">
    <property type="entry name" value="C-N_Hydrolase_sf"/>
</dbReference>
<evidence type="ECO:0000313" key="3">
    <source>
        <dbReference type="EMBL" id="ORM89832.1"/>
    </source>
</evidence>
<accession>A0A1X1ELX1</accession>
<dbReference type="PANTHER" id="PTHR43674:SF16">
    <property type="entry name" value="CARBON-NITROGEN FAMILY, PUTATIVE (AFU_ORTHOLOGUE AFUA_5G02350)-RELATED"/>
    <property type="match status" value="1"/>
</dbReference>
<dbReference type="Proteomes" id="UP000193749">
    <property type="component" value="Unassembled WGS sequence"/>
</dbReference>
<dbReference type="SUPFAM" id="SSF56317">
    <property type="entry name" value="Carbon-nitrogen hydrolase"/>
    <property type="match status" value="2"/>
</dbReference>
<evidence type="ECO:0000259" key="2">
    <source>
        <dbReference type="PROSITE" id="PS50263"/>
    </source>
</evidence>
<proteinExistence type="predicted"/>
<protein>
    <submittedName>
        <fullName evidence="3">Amidohydrolase</fullName>
    </submittedName>
</protein>
<evidence type="ECO:0000313" key="4">
    <source>
        <dbReference type="Proteomes" id="UP000193749"/>
    </source>
</evidence>
<dbReference type="PROSITE" id="PS50263">
    <property type="entry name" value="CN_HYDROLASE"/>
    <property type="match status" value="2"/>
</dbReference>
<gene>
    <name evidence="3" type="ORF">HA50_24870</name>
</gene>
<dbReference type="Pfam" id="PF00795">
    <property type="entry name" value="CN_hydrolase"/>
    <property type="match status" value="2"/>
</dbReference>
<sequence length="570" mass="63044">MIKEHLSVAAIQFEPQQFRKEENIQRLCALVEEAARNGAQLIVMPEMGTTGYCWMDREEVADFVETVPGTTTARFTQLAAHYGCYLVLGMPEVDSVTDLYYNTAVLIGPEGVIGKHRKTHPYISEPKWAANGDLGHQVFATPIGNIALLICMDIHFIETARLACVQQADVICHISNWLAERTPAPYWINRAYENGCYLIESNRWGAERGVQFSGGSCIIDPDGNVQAWRDSGDGIVYGELLPEVTLRPQLTRRRPELYKSLMTHTFMWNPLDFFRLYDKSPLPTGKRSRIAVAQFTPVSEVASNLTTITHWATAAAQAGVELLTLPEYSLTGPYLSSESAMTQQHPAIHHLMALTARLRLYLVLGMAEKDDDGSCYNSALLIGPDGLVGHYRQTHLSDATRHWAHAGDCWKTFDLPCGRVGILLGEDLLYPEAGRVLSMQGCDIIACPATLALPPSMPHPGTAVPHNFPISTAASDYHWLLPRVRAGENNVYLSYANADASGLSGNFGPDTFAWPRQETLITDAEGLALLDIDTSNLASGYPTNVVRRKDLVAMRQPHYYPLLIMVAEAD</sequence>
<name>A0A1X1ELX1_PANCY</name>
<dbReference type="RefSeq" id="WP_084879550.1">
    <property type="nucleotide sequence ID" value="NZ_JAGGMY010000005.1"/>
</dbReference>
<dbReference type="STRING" id="55209.HA50_24870"/>
<dbReference type="InterPro" id="IPR003010">
    <property type="entry name" value="C-N_Hydrolase"/>
</dbReference>
<dbReference type="PANTHER" id="PTHR43674">
    <property type="entry name" value="NITRILASE C965.09-RELATED"/>
    <property type="match status" value="1"/>
</dbReference>
<evidence type="ECO:0000256" key="1">
    <source>
        <dbReference type="ARBA" id="ARBA00022801"/>
    </source>
</evidence>
<dbReference type="InterPro" id="IPR050345">
    <property type="entry name" value="Aliph_Amidase/BUP"/>
</dbReference>
<keyword evidence="1 3" id="KW-0378">Hydrolase</keyword>
<keyword evidence="4" id="KW-1185">Reference proteome</keyword>